<sequence length="76" mass="8325">MTRGGKSKKGKALAKDGAPRAPSSIPTHFDDNETTGLDWEDLQDDASETRVVRGDDRPLEAVPDGKTMKAEIYHRS</sequence>
<evidence type="ECO:0000313" key="2">
    <source>
        <dbReference type="EMBL" id="GAA0142771.1"/>
    </source>
</evidence>
<proteinExistence type="predicted"/>
<feature type="region of interest" description="Disordered" evidence="1">
    <location>
        <begin position="1"/>
        <end position="39"/>
    </location>
</feature>
<dbReference type="Proteomes" id="UP001454036">
    <property type="component" value="Unassembled WGS sequence"/>
</dbReference>
<reference evidence="2 3" key="1">
    <citation type="submission" date="2024-01" db="EMBL/GenBank/DDBJ databases">
        <title>The complete chloroplast genome sequence of Lithospermum erythrorhizon: insights into the phylogenetic relationship among Boraginaceae species and the maternal lineages of purple gromwells.</title>
        <authorList>
            <person name="Okada T."/>
            <person name="Watanabe K."/>
        </authorList>
    </citation>
    <scope>NUCLEOTIDE SEQUENCE [LARGE SCALE GENOMIC DNA]</scope>
</reference>
<comment type="caution">
    <text evidence="2">The sequence shown here is derived from an EMBL/GenBank/DDBJ whole genome shotgun (WGS) entry which is preliminary data.</text>
</comment>
<name>A0AAV3NUG5_LITER</name>
<evidence type="ECO:0000313" key="3">
    <source>
        <dbReference type="Proteomes" id="UP001454036"/>
    </source>
</evidence>
<organism evidence="2 3">
    <name type="scientific">Lithospermum erythrorhizon</name>
    <name type="common">Purple gromwell</name>
    <name type="synonym">Lithospermum officinale var. erythrorhizon</name>
    <dbReference type="NCBI Taxonomy" id="34254"/>
    <lineage>
        <taxon>Eukaryota</taxon>
        <taxon>Viridiplantae</taxon>
        <taxon>Streptophyta</taxon>
        <taxon>Embryophyta</taxon>
        <taxon>Tracheophyta</taxon>
        <taxon>Spermatophyta</taxon>
        <taxon>Magnoliopsida</taxon>
        <taxon>eudicotyledons</taxon>
        <taxon>Gunneridae</taxon>
        <taxon>Pentapetalae</taxon>
        <taxon>asterids</taxon>
        <taxon>lamiids</taxon>
        <taxon>Boraginales</taxon>
        <taxon>Boraginaceae</taxon>
        <taxon>Boraginoideae</taxon>
        <taxon>Lithospermeae</taxon>
        <taxon>Lithospermum</taxon>
    </lineage>
</organism>
<dbReference type="AlphaFoldDB" id="A0AAV3NUG5"/>
<dbReference type="EMBL" id="BAABME010000438">
    <property type="protein sequence ID" value="GAA0142771.1"/>
    <property type="molecule type" value="Genomic_DNA"/>
</dbReference>
<gene>
    <name evidence="2" type="ORF">LIER_03595</name>
</gene>
<protein>
    <submittedName>
        <fullName evidence="2">Uncharacterized protein</fullName>
    </submittedName>
</protein>
<feature type="compositionally biased region" description="Basic residues" evidence="1">
    <location>
        <begin position="1"/>
        <end position="12"/>
    </location>
</feature>
<evidence type="ECO:0000256" key="1">
    <source>
        <dbReference type="SAM" id="MobiDB-lite"/>
    </source>
</evidence>
<keyword evidence="3" id="KW-1185">Reference proteome</keyword>
<accession>A0AAV3NUG5</accession>